<organism evidence="3 4">
    <name type="scientific">Intestinicryptomonas porci</name>
    <dbReference type="NCBI Taxonomy" id="2926320"/>
    <lineage>
        <taxon>Bacteria</taxon>
        <taxon>Pseudomonadati</taxon>
        <taxon>Verrucomicrobiota</taxon>
        <taxon>Opitutia</taxon>
        <taxon>Opitutales</taxon>
        <taxon>Intestinicryptomonaceae</taxon>
        <taxon>Intestinicryptomonas</taxon>
    </lineage>
</organism>
<reference evidence="3 4" key="1">
    <citation type="submission" date="2022-03" db="EMBL/GenBank/DDBJ databases">
        <title>Novel taxa within the pig intestine.</title>
        <authorList>
            <person name="Wylensek D."/>
            <person name="Bishof K."/>
            <person name="Afrizal A."/>
            <person name="Clavel T."/>
        </authorList>
    </citation>
    <scope>NUCLEOTIDE SEQUENCE [LARGE SCALE GENOMIC DNA]</scope>
    <source>
        <strain evidence="3 4">CLA-KB-P66</strain>
    </source>
</reference>
<dbReference type="RefSeq" id="WP_370396503.1">
    <property type="nucleotide sequence ID" value="NZ_JALBUT010000002.1"/>
</dbReference>
<dbReference type="InterPro" id="IPR043504">
    <property type="entry name" value="Peptidase_S1_PA_chymotrypsin"/>
</dbReference>
<dbReference type="Pfam" id="PF13365">
    <property type="entry name" value="Trypsin_2"/>
    <property type="match status" value="1"/>
</dbReference>
<keyword evidence="3" id="KW-0378">Hydrolase</keyword>
<evidence type="ECO:0000313" key="3">
    <source>
        <dbReference type="EMBL" id="MDX8415058.1"/>
    </source>
</evidence>
<gene>
    <name evidence="3" type="ORF">MOX91_02540</name>
</gene>
<evidence type="ECO:0000256" key="1">
    <source>
        <dbReference type="SAM" id="MobiDB-lite"/>
    </source>
</evidence>
<dbReference type="Gene3D" id="2.40.10.10">
    <property type="entry name" value="Trypsin-like serine proteases"/>
    <property type="match status" value="2"/>
</dbReference>
<keyword evidence="3" id="KW-0645">Protease</keyword>
<dbReference type="Proteomes" id="UP001275932">
    <property type="component" value="Unassembled WGS sequence"/>
</dbReference>
<proteinExistence type="predicted"/>
<dbReference type="SUPFAM" id="SSF50494">
    <property type="entry name" value="Trypsin-like serine proteases"/>
    <property type="match status" value="1"/>
</dbReference>
<dbReference type="EMBL" id="JALBUT010000002">
    <property type="protein sequence ID" value="MDX8415058.1"/>
    <property type="molecule type" value="Genomic_DNA"/>
</dbReference>
<protein>
    <submittedName>
        <fullName evidence="3">Serine protease</fullName>
    </submittedName>
</protein>
<comment type="caution">
    <text evidence="3">The sequence shown here is derived from an EMBL/GenBank/DDBJ whole genome shotgun (WGS) entry which is preliminary data.</text>
</comment>
<feature type="signal peptide" evidence="2">
    <location>
        <begin position="1"/>
        <end position="25"/>
    </location>
</feature>
<keyword evidence="2" id="KW-0732">Signal</keyword>
<dbReference type="GO" id="GO:0006508">
    <property type="term" value="P:proteolysis"/>
    <property type="evidence" value="ECO:0007669"/>
    <property type="project" value="UniProtKB-KW"/>
</dbReference>
<dbReference type="GO" id="GO:0008233">
    <property type="term" value="F:peptidase activity"/>
    <property type="evidence" value="ECO:0007669"/>
    <property type="project" value="UniProtKB-KW"/>
</dbReference>
<feature type="chain" id="PRO_5046158354" evidence="2">
    <location>
        <begin position="26"/>
        <end position="502"/>
    </location>
</feature>
<keyword evidence="4" id="KW-1185">Reference proteome</keyword>
<evidence type="ECO:0000313" key="4">
    <source>
        <dbReference type="Proteomes" id="UP001275932"/>
    </source>
</evidence>
<dbReference type="InterPro" id="IPR009003">
    <property type="entry name" value="Peptidase_S1_PA"/>
</dbReference>
<evidence type="ECO:0000256" key="2">
    <source>
        <dbReference type="SAM" id="SignalP"/>
    </source>
</evidence>
<accession>A0ABU4WFL7</accession>
<sequence>MGSLFSVKIFVLAFILLSAWGYSFAQGKNDENLNNEDFVSIDAPSPSTPARGSSSAYKGKGDEENQEEASMEKPPSGKDKDSSETAPRSPYKNSDYADEDSKDYFDAGYIRKAAFYDLPFLDVDPAELSEYEKDKLISSLKRRLSVYNAAIKKIESKIEEVGGEKYLKRSPSSKTVASSNKDVKMPVEINGKEYDAINAILVANSKNSAATAFIANIKNRNFIVTNMHVMQSESEVNFRTMSGVEIKMPKTGFFSKGKDVFILPINSIPEGCIALPIEEDVSKNLAVYDKVVICGNSMGGGTLLHTMGEVVSVGPDIVEHNCNVQNGHSGSPIYSRKTKNIVGVLSHSIEFSYLEKGEKLGKNPSENKKLGSRDFGYRIDNIKDWTQIKTDKLIELSTSLKEFKQKYTYLSNAIHQNSYSRSSNYRDLNKIITSFRSKNKGSSVAYKEAKIELLKDIKNLIAYEIISMKNKKLDDVFPSATYLMDAFEELQNDCAALIKSEF</sequence>
<feature type="region of interest" description="Disordered" evidence="1">
    <location>
        <begin position="36"/>
        <end position="97"/>
    </location>
</feature>
<name>A0ABU4WFL7_9BACT</name>